<feature type="domain" description="Disease resistance protein RPS4B/Roq1-like leucine-rich repeats" evidence="6">
    <location>
        <begin position="48"/>
        <end position="117"/>
    </location>
</feature>
<feature type="domain" description="Disease resistance protein RPS4B/Roq1-like leucine-rich repeats" evidence="6">
    <location>
        <begin position="328"/>
        <end position="396"/>
    </location>
</feature>
<dbReference type="InterPro" id="IPR050216">
    <property type="entry name" value="LRR_domain-containing"/>
</dbReference>
<keyword evidence="2" id="KW-0677">Repeat</keyword>
<organism evidence="8 9">
    <name type="scientific">Rubus argutus</name>
    <name type="common">Southern blackberry</name>
    <dbReference type="NCBI Taxonomy" id="59490"/>
    <lineage>
        <taxon>Eukaryota</taxon>
        <taxon>Viridiplantae</taxon>
        <taxon>Streptophyta</taxon>
        <taxon>Embryophyta</taxon>
        <taxon>Tracheophyta</taxon>
        <taxon>Spermatophyta</taxon>
        <taxon>Magnoliopsida</taxon>
        <taxon>eudicotyledons</taxon>
        <taxon>Gunneridae</taxon>
        <taxon>Pentapetalae</taxon>
        <taxon>rosids</taxon>
        <taxon>fabids</taxon>
        <taxon>Rosales</taxon>
        <taxon>Rosaceae</taxon>
        <taxon>Rosoideae</taxon>
        <taxon>Rosoideae incertae sedis</taxon>
        <taxon>Rubus</taxon>
    </lineage>
</organism>
<dbReference type="InterPro" id="IPR045344">
    <property type="entry name" value="C-JID"/>
</dbReference>
<evidence type="ECO:0000256" key="1">
    <source>
        <dbReference type="ARBA" id="ARBA00022614"/>
    </source>
</evidence>
<evidence type="ECO:0000313" key="8">
    <source>
        <dbReference type="EMBL" id="KAK9914147.1"/>
    </source>
</evidence>
<evidence type="ECO:0000313" key="9">
    <source>
        <dbReference type="Proteomes" id="UP001457282"/>
    </source>
</evidence>
<dbReference type="Proteomes" id="UP001457282">
    <property type="component" value="Unassembled WGS sequence"/>
</dbReference>
<dbReference type="Pfam" id="PF23598">
    <property type="entry name" value="LRR_14"/>
    <property type="match status" value="1"/>
</dbReference>
<keyword evidence="3" id="KW-0611">Plant defense</keyword>
<dbReference type="SUPFAM" id="SSF52058">
    <property type="entry name" value="L domain-like"/>
    <property type="match status" value="4"/>
</dbReference>
<keyword evidence="1" id="KW-0433">Leucine-rich repeat</keyword>
<dbReference type="GO" id="GO:0005737">
    <property type="term" value="C:cytoplasm"/>
    <property type="evidence" value="ECO:0007669"/>
    <property type="project" value="TreeGrafter"/>
</dbReference>
<dbReference type="InterPro" id="IPR032675">
    <property type="entry name" value="LRR_dom_sf"/>
</dbReference>
<dbReference type="InterPro" id="IPR055414">
    <property type="entry name" value="LRR_R13L4/SHOC2-like"/>
</dbReference>
<dbReference type="SMART" id="SM00369">
    <property type="entry name" value="LRR_TYP"/>
    <property type="match status" value="12"/>
</dbReference>
<dbReference type="PANTHER" id="PTHR48051:SF46">
    <property type="entry name" value="LEUCINE RICH REPEAT-CONTAINING DOMAIN PROTEIN"/>
    <property type="match status" value="1"/>
</dbReference>
<dbReference type="Pfam" id="PF23286">
    <property type="entry name" value="LRR_13"/>
    <property type="match status" value="7"/>
</dbReference>
<comment type="caution">
    <text evidence="8">The sequence shown here is derived from an EMBL/GenBank/DDBJ whole genome shotgun (WGS) entry which is preliminary data.</text>
</comment>
<dbReference type="Pfam" id="PF00560">
    <property type="entry name" value="LRR_1"/>
    <property type="match status" value="1"/>
</dbReference>
<feature type="domain" description="Disease resistance protein RPS4B/Roq1-like leucine-rich repeats" evidence="6">
    <location>
        <begin position="468"/>
        <end position="537"/>
    </location>
</feature>
<evidence type="ECO:0000256" key="3">
    <source>
        <dbReference type="ARBA" id="ARBA00022821"/>
    </source>
</evidence>
<evidence type="ECO:0000259" key="7">
    <source>
        <dbReference type="Pfam" id="PF23598"/>
    </source>
</evidence>
<feature type="domain" description="C-JID" evidence="5">
    <location>
        <begin position="892"/>
        <end position="1031"/>
    </location>
</feature>
<feature type="region of interest" description="Disordered" evidence="4">
    <location>
        <begin position="1102"/>
        <end position="1158"/>
    </location>
</feature>
<evidence type="ECO:0000256" key="2">
    <source>
        <dbReference type="ARBA" id="ARBA00022737"/>
    </source>
</evidence>
<feature type="domain" description="Disease resistance R13L4/SHOC-2-like LRR" evidence="7">
    <location>
        <begin position="641"/>
        <end position="728"/>
    </location>
</feature>
<feature type="domain" description="Disease resistance protein RPS4B/Roq1-like leucine-rich repeats" evidence="6">
    <location>
        <begin position="1"/>
        <end position="47"/>
    </location>
</feature>
<evidence type="ECO:0000256" key="4">
    <source>
        <dbReference type="SAM" id="MobiDB-lite"/>
    </source>
</evidence>
<evidence type="ECO:0000259" key="6">
    <source>
        <dbReference type="Pfam" id="PF23286"/>
    </source>
</evidence>
<dbReference type="Pfam" id="PF20160">
    <property type="entry name" value="C-JID"/>
    <property type="match status" value="1"/>
</dbReference>
<name>A0AAW1W1J0_RUBAR</name>
<dbReference type="InterPro" id="IPR001611">
    <property type="entry name" value="Leu-rich_rpt"/>
</dbReference>
<sequence length="1158" mass="129520">MGKVTNLYLDETAIKELPSSINNLTGLVTLNLKGCRELKFLPSCMSMESLEQLDLSGCQNLDKFPEIAEVMKKLTWLSLSETAIKELPSSINNLTGLVTLNLKGCKELKILPNCISMESLEQLDLSGCSNLAEFPEISKVMGKLTNLYLDETAIKELPSSINNLTGLVRLYLKGCRELKILPSCIFTESLEELDLCSCQNLDKFPEIAEVMKKLTWLSLSETAIKELPSSINNLTGLVTLNLKGCKELKILPNCISMESLKTLHLSGCQNLDKFPEISEVMKKLTWLSLSETAIKELPSSINNLTGLVTLNLKGCKELKILPNCISMESLEQLDLSGCSNLAEFPEISEVMGKLTNLYLDETAIKELPSSINNLTGLVRLYLKGCRELKILPSCIFTESLEELDLCSCQNLDKFPEIAEVMKKLTWLSLSETAIKELPSSINNLTGLVTLNLKGCKELKILPNCISMESLKTLHLSGCQNLDKFPEISEVMKKLTWLSLSETAIKELPSSINNLTGLVTLNLKGCKELKILPNCISMESLEQLDLSGCSNLAEFPEISEVMGKLTNLYLDETAIKELPSSINNLTGLVRLYLKGCRELKILPSCIFTESLEELDLCSCQNLDKFPEIAEVMKKLTWLSLNETAIKVLPSSIEQLQELKLISMRNCRSLVCLPGSICNLAHLTFLDLSGCTELSSLPENIGSLNSLTELEVQDSGIKQLPFSFSLLRGLRISLSRNGLNALKIPISEWWSSISLSQHTDHVRHLDLSDCNLLELSESIAHLYSLESLTLCRNKFESLPATMNRLGRLINLRLEACDRLKSIPELSSSINYIDAHDCISLETVSKPKPQYHTKHFFTFSNCFQLVQTNLFRDIVERHSHFQDNFLRLLRLKMSHPGDEVPDWFDHQSRGFSVSVQLPPNWFDSKFLGFAICAVRTHWGSPVPATCLCTFKGDFGECSFRFDLIDSDFTIDRSLGSDHMFLGYVSWSECPLIEEGRLVNETYTEATFQIAVESEFIIEQLLISSCGVRLIYANPDEMLNLSVTQPRVLANSCGTGVTSMDPCEITETERAEITEVSREVESSEAREGRDTCHRLQLFPELLELGNDSGLPVPEPQVREEERGAGHRLQLFPELSELGSHSGLPVPEPQVREKKRKSPWGFQ</sequence>
<dbReference type="EMBL" id="JBEDUW010000007">
    <property type="protein sequence ID" value="KAK9914147.1"/>
    <property type="molecule type" value="Genomic_DNA"/>
</dbReference>
<reference evidence="8 9" key="1">
    <citation type="journal article" date="2023" name="G3 (Bethesda)">
        <title>A chromosome-length genome assembly and annotation of blackberry (Rubus argutus, cv. 'Hillquist').</title>
        <authorList>
            <person name="Bruna T."/>
            <person name="Aryal R."/>
            <person name="Dudchenko O."/>
            <person name="Sargent D.J."/>
            <person name="Mead D."/>
            <person name="Buti M."/>
            <person name="Cavallini A."/>
            <person name="Hytonen T."/>
            <person name="Andres J."/>
            <person name="Pham M."/>
            <person name="Weisz D."/>
            <person name="Mascagni F."/>
            <person name="Usai G."/>
            <person name="Natali L."/>
            <person name="Bassil N."/>
            <person name="Fernandez G.E."/>
            <person name="Lomsadze A."/>
            <person name="Armour M."/>
            <person name="Olukolu B."/>
            <person name="Poorten T."/>
            <person name="Britton C."/>
            <person name="Davik J."/>
            <person name="Ashrafi H."/>
            <person name="Aiden E.L."/>
            <person name="Borodovsky M."/>
            <person name="Worthington M."/>
        </authorList>
    </citation>
    <scope>NUCLEOTIDE SEQUENCE [LARGE SCALE GENOMIC DNA]</scope>
    <source>
        <strain evidence="8">PI 553951</strain>
    </source>
</reference>
<feature type="domain" description="Disease resistance protein RPS4B/Roq1-like leucine-rich repeats" evidence="6">
    <location>
        <begin position="538"/>
        <end position="606"/>
    </location>
</feature>
<feature type="domain" description="Disease resistance protein RPS4B/Roq1-like leucine-rich repeats" evidence="6">
    <location>
        <begin position="258"/>
        <end position="327"/>
    </location>
</feature>
<accession>A0AAW1W1J0</accession>
<feature type="domain" description="Disease resistance protein RPS4B/Roq1-like leucine-rich repeats" evidence="6">
    <location>
        <begin position="118"/>
        <end position="186"/>
    </location>
</feature>
<gene>
    <name evidence="8" type="ORF">M0R45_037941</name>
</gene>
<protein>
    <submittedName>
        <fullName evidence="8">Uncharacterized protein</fullName>
    </submittedName>
</protein>
<feature type="compositionally biased region" description="Basic residues" evidence="4">
    <location>
        <begin position="1148"/>
        <end position="1158"/>
    </location>
</feature>
<dbReference type="InterPro" id="IPR058546">
    <property type="entry name" value="RPS4B/Roq1-like_LRR"/>
</dbReference>
<keyword evidence="9" id="KW-1185">Reference proteome</keyword>
<dbReference type="Gene3D" id="3.80.10.10">
    <property type="entry name" value="Ribonuclease Inhibitor"/>
    <property type="match status" value="6"/>
</dbReference>
<evidence type="ECO:0000259" key="5">
    <source>
        <dbReference type="Pfam" id="PF20160"/>
    </source>
</evidence>
<dbReference type="InterPro" id="IPR003591">
    <property type="entry name" value="Leu-rich_rpt_typical-subtyp"/>
</dbReference>
<dbReference type="AlphaFoldDB" id="A0AAW1W1J0"/>
<proteinExistence type="predicted"/>
<dbReference type="PANTHER" id="PTHR48051">
    <property type="match status" value="1"/>
</dbReference>